<evidence type="ECO:0000313" key="3">
    <source>
        <dbReference type="EMBL" id="CAH1999473.1"/>
    </source>
</evidence>
<reference evidence="3" key="1">
    <citation type="submission" date="2022-03" db="EMBL/GenBank/DDBJ databases">
        <authorList>
            <person name="Sayadi A."/>
        </authorList>
    </citation>
    <scope>NUCLEOTIDE SEQUENCE</scope>
</reference>
<evidence type="ECO:0000313" key="2">
    <source>
        <dbReference type="EMBL" id="CAH1986194.1"/>
    </source>
</evidence>
<proteinExistence type="predicted"/>
<dbReference type="EMBL" id="CAKOFQ010007367">
    <property type="protein sequence ID" value="CAH1999473.1"/>
    <property type="molecule type" value="Genomic_DNA"/>
</dbReference>
<accession>A0A9P0LTY5</accession>
<dbReference type="EMBL" id="CAKOFQ010006995">
    <property type="protein sequence ID" value="CAH1986194.1"/>
    <property type="molecule type" value="Genomic_DNA"/>
</dbReference>
<dbReference type="GO" id="GO:0031110">
    <property type="term" value="P:regulation of microtubule polymerization or depolymerization"/>
    <property type="evidence" value="ECO:0007669"/>
    <property type="project" value="InterPro"/>
</dbReference>
<evidence type="ECO:0000313" key="4">
    <source>
        <dbReference type="Proteomes" id="UP001152888"/>
    </source>
</evidence>
<gene>
    <name evidence="2" type="ORF">ACAOBT_LOCUS17113</name>
    <name evidence="3" type="ORF">ACAOBT_LOCUS24988</name>
</gene>
<comment type="caution">
    <text evidence="3">The sequence shown here is derived from an EMBL/GenBank/DDBJ whole genome shotgun (WGS) entry which is preliminary data.</text>
</comment>
<keyword evidence="1" id="KW-0175">Coiled coil</keyword>
<protein>
    <submittedName>
        <fullName evidence="3">Uncharacterized protein</fullName>
    </submittedName>
</protein>
<sequence>MIARKVVLLEELIKFTEERQKLINYDRYLTTLRMGCNSSKNLTVEPFNGHVSESHSQIRRAATGLSNIPPLEAEDLPEELLENATVNNVQQSTNGMAFEIAFQEEDDSVIKKHPPKHIQERLESERSSSTVTLEKLQEKLEEAEIRRNQILAQRVQSAKNRTEKMMARFTQDENYLSIPPEKLPGPPNI</sequence>
<dbReference type="AlphaFoldDB" id="A0A9P0LTY5"/>
<evidence type="ECO:0000256" key="1">
    <source>
        <dbReference type="SAM" id="Coils"/>
    </source>
</evidence>
<name>A0A9P0LTY5_ACAOB</name>
<organism evidence="3 4">
    <name type="scientific">Acanthoscelides obtectus</name>
    <name type="common">Bean weevil</name>
    <name type="synonym">Bruchus obtectus</name>
    <dbReference type="NCBI Taxonomy" id="200917"/>
    <lineage>
        <taxon>Eukaryota</taxon>
        <taxon>Metazoa</taxon>
        <taxon>Ecdysozoa</taxon>
        <taxon>Arthropoda</taxon>
        <taxon>Hexapoda</taxon>
        <taxon>Insecta</taxon>
        <taxon>Pterygota</taxon>
        <taxon>Neoptera</taxon>
        <taxon>Endopterygota</taxon>
        <taxon>Coleoptera</taxon>
        <taxon>Polyphaga</taxon>
        <taxon>Cucujiformia</taxon>
        <taxon>Chrysomeloidea</taxon>
        <taxon>Chrysomelidae</taxon>
        <taxon>Bruchinae</taxon>
        <taxon>Bruchini</taxon>
        <taxon>Acanthoscelides</taxon>
    </lineage>
</organism>
<dbReference type="Proteomes" id="UP001152888">
    <property type="component" value="Unassembled WGS sequence"/>
</dbReference>
<dbReference type="OrthoDB" id="6344011at2759"/>
<keyword evidence="4" id="KW-1185">Reference proteome</keyword>
<feature type="coiled-coil region" evidence="1">
    <location>
        <begin position="119"/>
        <end position="153"/>
    </location>
</feature>